<dbReference type="PROSITE" id="PS01186">
    <property type="entry name" value="EGF_2"/>
    <property type="match status" value="1"/>
</dbReference>
<gene>
    <name evidence="19" type="ORF">MSPICULIGERA_LOCUS21189</name>
</gene>
<dbReference type="InterPro" id="IPR000742">
    <property type="entry name" value="EGF"/>
</dbReference>
<keyword evidence="10" id="KW-0865">Zymogen</keyword>
<feature type="binding site" evidence="14">
    <location>
        <position position="203"/>
    </location>
    <ligand>
        <name>Zn(2+)</name>
        <dbReference type="ChEBI" id="CHEBI:29105"/>
        <note>catalytic</note>
    </ligand>
</feature>
<dbReference type="CDD" id="cd00041">
    <property type="entry name" value="CUB"/>
    <property type="match status" value="1"/>
</dbReference>
<feature type="compositionally biased region" description="Low complexity" evidence="16">
    <location>
        <begin position="512"/>
        <end position="533"/>
    </location>
</feature>
<comment type="caution">
    <text evidence="19">The sequence shown here is derived from an EMBL/GenBank/DDBJ whole genome shotgun (WGS) entry which is preliminary data.</text>
</comment>
<evidence type="ECO:0000256" key="11">
    <source>
        <dbReference type="ARBA" id="ARBA00023157"/>
    </source>
</evidence>
<dbReference type="CDD" id="cd04280">
    <property type="entry name" value="ZnMc_astacin_like"/>
    <property type="match status" value="1"/>
</dbReference>
<dbReference type="Gene3D" id="2.60.120.290">
    <property type="entry name" value="Spermadhesin, CUB domain"/>
    <property type="match status" value="1"/>
</dbReference>
<keyword evidence="5 14" id="KW-0479">Metal-binding</keyword>
<dbReference type="InterPro" id="IPR017050">
    <property type="entry name" value="Metallopeptidase_nem"/>
</dbReference>
<evidence type="ECO:0000256" key="3">
    <source>
        <dbReference type="ARBA" id="ARBA00022536"/>
    </source>
</evidence>
<evidence type="ECO:0000256" key="2">
    <source>
        <dbReference type="ARBA" id="ARBA00022525"/>
    </source>
</evidence>
<dbReference type="PANTHER" id="PTHR10127:SF831">
    <property type="entry name" value="ZINC METALLOPROTEINASE NAS-37"/>
    <property type="match status" value="1"/>
</dbReference>
<dbReference type="PROSITE" id="PS01180">
    <property type="entry name" value="CUB"/>
    <property type="match status" value="1"/>
</dbReference>
<dbReference type="GO" id="GO:0018996">
    <property type="term" value="P:molting cycle, collagen and cuticulin-based cuticle"/>
    <property type="evidence" value="ECO:0007669"/>
    <property type="project" value="InterPro"/>
</dbReference>
<evidence type="ECO:0000256" key="5">
    <source>
        <dbReference type="ARBA" id="ARBA00022723"/>
    </source>
</evidence>
<evidence type="ECO:0000256" key="9">
    <source>
        <dbReference type="ARBA" id="ARBA00023049"/>
    </source>
</evidence>
<comment type="cofactor">
    <cofactor evidence="14 15">
        <name>Zn(2+)</name>
        <dbReference type="ChEBI" id="CHEBI:29105"/>
    </cofactor>
    <text evidence="14 15">Binds 1 zinc ion per subunit.</text>
</comment>
<evidence type="ECO:0000256" key="14">
    <source>
        <dbReference type="PROSITE-ProRule" id="PRU01211"/>
    </source>
</evidence>
<keyword evidence="12" id="KW-0325">Glycoprotein</keyword>
<comment type="caution">
    <text evidence="13">Lacks conserved residue(s) required for the propagation of feature annotation.</text>
</comment>
<sequence length="682" mass="77292">MGLDTQRSFVFLIFLAVIEASYIANDVVSDYAQVRELLNEFYGRSARRIGSDYDPAAIGKDDGTVVNDGTEHSVNRKLWTEVFENDIILTLDQAQKLLREQGPHPRNKRQAEPNPNKFWSNLTISYEFAVTDSTWQNQIRQALRHVESQTCMRFREGGSDRNRLQFIRGSGCWSNVGMIGGRQQVSVGYGCEWMGIISHETLHALGLWHEQSRNDRDDFISLRSQYIIRGTIGNFEKRTPQTSDNIGQPYDLGSVMHYGPKAFTTDWGQNTIATRDPNFQQTIGQREGISFKDAKMINTRYCTKVCPQTLSCQNEGYTDPNNCGYCRCPSGYGGRYCQHVSYVAGSGGGELTAYDSWYRIITDFVKPTTNTVYRIKAAPGQRIELLFEEVSFLCRDTCKSYVEIKYKNTKTQAGARLCCQKPGVIISEGNEVVLIYRGEPDLPNGYHGFTLRYRIYKYRAASRTTSHRTWFGHWKKGRQGNALDGSPETNITEIPEAKPVPPTDEDGEEATEAPSTKTTTTTTTTYKPPAKTTNGEWGDWGDWSTCSHACGGCGTRVRVRACYGGNRNCQGKKTEEESCNIHQCIYRKKYEKYEEKEKKLDNCKGQIVLPCDLMEKLYFGKKVNRVKRSVNDSNQCERSFTYACPTNLLTIHVDWKAPSDVQSDPPACCEGYYASGTQCYKY</sequence>
<organism evidence="19 20">
    <name type="scientific">Mesorhabditis spiculigera</name>
    <dbReference type="NCBI Taxonomy" id="96644"/>
    <lineage>
        <taxon>Eukaryota</taxon>
        <taxon>Metazoa</taxon>
        <taxon>Ecdysozoa</taxon>
        <taxon>Nematoda</taxon>
        <taxon>Chromadorea</taxon>
        <taxon>Rhabditida</taxon>
        <taxon>Rhabditina</taxon>
        <taxon>Rhabditomorpha</taxon>
        <taxon>Rhabditoidea</taxon>
        <taxon>Rhabditidae</taxon>
        <taxon>Mesorhabditinae</taxon>
        <taxon>Mesorhabditis</taxon>
    </lineage>
</organism>
<feature type="domain" description="Peptidase M12A" evidence="18">
    <location>
        <begin position="110"/>
        <end position="307"/>
    </location>
</feature>
<dbReference type="EMBL" id="CATQJA010002665">
    <property type="protein sequence ID" value="CAJ0583075.1"/>
    <property type="molecule type" value="Genomic_DNA"/>
</dbReference>
<keyword evidence="11 14" id="KW-1015">Disulfide bond</keyword>
<dbReference type="PROSITE" id="PS50092">
    <property type="entry name" value="TSP1"/>
    <property type="match status" value="1"/>
</dbReference>
<dbReference type="SUPFAM" id="SSF82895">
    <property type="entry name" value="TSP-1 type 1 repeat"/>
    <property type="match status" value="1"/>
</dbReference>
<evidence type="ECO:0000256" key="7">
    <source>
        <dbReference type="ARBA" id="ARBA00022801"/>
    </source>
</evidence>
<dbReference type="InterPro" id="IPR001506">
    <property type="entry name" value="Peptidase_M12A"/>
</dbReference>
<feature type="binding site" evidence="14">
    <location>
        <position position="209"/>
    </location>
    <ligand>
        <name>Zn(2+)</name>
        <dbReference type="ChEBI" id="CHEBI:29105"/>
        <note>catalytic</note>
    </ligand>
</feature>
<evidence type="ECO:0000259" key="17">
    <source>
        <dbReference type="PROSITE" id="PS01180"/>
    </source>
</evidence>
<dbReference type="EC" id="3.4.24.-" evidence="15"/>
<evidence type="ECO:0000256" key="4">
    <source>
        <dbReference type="ARBA" id="ARBA00022670"/>
    </source>
</evidence>
<evidence type="ECO:0000256" key="6">
    <source>
        <dbReference type="ARBA" id="ARBA00022729"/>
    </source>
</evidence>
<feature type="disulfide bond" evidence="14">
    <location>
        <begin position="151"/>
        <end position="306"/>
    </location>
</feature>
<dbReference type="InterPro" id="IPR034035">
    <property type="entry name" value="Astacin-like_dom"/>
</dbReference>
<dbReference type="GO" id="GO:0006508">
    <property type="term" value="P:proteolysis"/>
    <property type="evidence" value="ECO:0007669"/>
    <property type="project" value="UniProtKB-KW"/>
</dbReference>
<keyword evidence="4 14" id="KW-0645">Protease</keyword>
<evidence type="ECO:0000256" key="16">
    <source>
        <dbReference type="SAM" id="MobiDB-lite"/>
    </source>
</evidence>
<keyword evidence="3" id="KW-0245">EGF-like domain</keyword>
<dbReference type="AlphaFoldDB" id="A0AA36DB16"/>
<dbReference type="InterPro" id="IPR000884">
    <property type="entry name" value="TSP1_rpt"/>
</dbReference>
<dbReference type="SMART" id="SM00042">
    <property type="entry name" value="CUB"/>
    <property type="match status" value="1"/>
</dbReference>
<dbReference type="InterPro" id="IPR035914">
    <property type="entry name" value="Sperma_CUB_dom_sf"/>
</dbReference>
<dbReference type="SUPFAM" id="SSF55486">
    <property type="entry name" value="Metalloproteases ('zincins'), catalytic domain"/>
    <property type="match status" value="1"/>
</dbReference>
<reference evidence="19" key="1">
    <citation type="submission" date="2023-06" db="EMBL/GenBank/DDBJ databases">
        <authorList>
            <person name="Delattre M."/>
        </authorList>
    </citation>
    <scope>NUCLEOTIDE SEQUENCE</scope>
    <source>
        <strain evidence="19">AF72</strain>
    </source>
</reference>
<keyword evidence="8 14" id="KW-0862">Zinc</keyword>
<dbReference type="SMART" id="SM00209">
    <property type="entry name" value="TSP1"/>
    <property type="match status" value="1"/>
</dbReference>
<evidence type="ECO:0000256" key="13">
    <source>
        <dbReference type="PROSITE-ProRule" id="PRU00059"/>
    </source>
</evidence>
<dbReference type="FunFam" id="3.40.390.10:FF:000028">
    <property type="entry name" value="Zinc metalloproteinase"/>
    <property type="match status" value="1"/>
</dbReference>
<dbReference type="Proteomes" id="UP001177023">
    <property type="component" value="Unassembled WGS sequence"/>
</dbReference>
<dbReference type="InterPro" id="IPR006026">
    <property type="entry name" value="Peptidase_Metallo"/>
</dbReference>
<dbReference type="PANTHER" id="PTHR10127">
    <property type="entry name" value="DISCOIDIN, CUB, EGF, LAMININ , AND ZINC METALLOPROTEASE DOMAIN CONTAINING"/>
    <property type="match status" value="1"/>
</dbReference>
<dbReference type="GO" id="GO:0008270">
    <property type="term" value="F:zinc ion binding"/>
    <property type="evidence" value="ECO:0007669"/>
    <property type="project" value="UniProtKB-UniRule"/>
</dbReference>
<feature type="domain" description="CUB" evidence="17">
    <location>
        <begin position="347"/>
        <end position="456"/>
    </location>
</feature>
<keyword evidence="6 15" id="KW-0732">Signal</keyword>
<dbReference type="PIRSF" id="PIRSF036365">
    <property type="entry name" value="Astacin_nematoda"/>
    <property type="match status" value="1"/>
</dbReference>
<dbReference type="Gene3D" id="2.20.100.10">
    <property type="entry name" value="Thrombospondin type-1 (TSP1) repeat"/>
    <property type="match status" value="1"/>
</dbReference>
<keyword evidence="7 14" id="KW-0378">Hydrolase</keyword>
<evidence type="ECO:0000256" key="12">
    <source>
        <dbReference type="ARBA" id="ARBA00023180"/>
    </source>
</evidence>
<protein>
    <recommendedName>
        <fullName evidence="15">Metalloendopeptidase</fullName>
        <ecNumber evidence="15">3.4.24.-</ecNumber>
    </recommendedName>
</protein>
<dbReference type="PROSITE" id="PS00022">
    <property type="entry name" value="EGF_1"/>
    <property type="match status" value="1"/>
</dbReference>
<keyword evidence="20" id="KW-1185">Reference proteome</keyword>
<accession>A0AA36DB16</accession>
<evidence type="ECO:0000256" key="10">
    <source>
        <dbReference type="ARBA" id="ARBA00023145"/>
    </source>
</evidence>
<dbReference type="Pfam" id="PF00090">
    <property type="entry name" value="TSP_1"/>
    <property type="match status" value="1"/>
</dbReference>
<evidence type="ECO:0000256" key="8">
    <source>
        <dbReference type="ARBA" id="ARBA00022833"/>
    </source>
</evidence>
<comment type="subcellular location">
    <subcellularLocation>
        <location evidence="1">Secreted</location>
    </subcellularLocation>
</comment>
<evidence type="ECO:0000259" key="18">
    <source>
        <dbReference type="PROSITE" id="PS51864"/>
    </source>
</evidence>
<feature type="region of interest" description="Disordered" evidence="16">
    <location>
        <begin position="479"/>
        <end position="533"/>
    </location>
</feature>
<dbReference type="GO" id="GO:0005576">
    <property type="term" value="C:extracellular region"/>
    <property type="evidence" value="ECO:0007669"/>
    <property type="project" value="UniProtKB-SubCell"/>
</dbReference>
<evidence type="ECO:0000256" key="15">
    <source>
        <dbReference type="RuleBase" id="RU361183"/>
    </source>
</evidence>
<dbReference type="Gene3D" id="3.40.390.10">
    <property type="entry name" value="Collagenase (Catalytic Domain)"/>
    <property type="match status" value="1"/>
</dbReference>
<dbReference type="Pfam" id="PF01400">
    <property type="entry name" value="Astacin"/>
    <property type="match status" value="1"/>
</dbReference>
<keyword evidence="2" id="KW-0964">Secreted</keyword>
<dbReference type="PROSITE" id="PS51864">
    <property type="entry name" value="ASTACIN"/>
    <property type="match status" value="1"/>
</dbReference>
<dbReference type="Pfam" id="PF00431">
    <property type="entry name" value="CUB"/>
    <property type="match status" value="1"/>
</dbReference>
<evidence type="ECO:0000313" key="20">
    <source>
        <dbReference type="Proteomes" id="UP001177023"/>
    </source>
</evidence>
<feature type="chain" id="PRO_5041482464" description="Metalloendopeptidase" evidence="15">
    <location>
        <begin position="21"/>
        <end position="682"/>
    </location>
</feature>
<dbReference type="InterPro" id="IPR024079">
    <property type="entry name" value="MetalloPept_cat_dom_sf"/>
</dbReference>
<evidence type="ECO:0000256" key="1">
    <source>
        <dbReference type="ARBA" id="ARBA00004613"/>
    </source>
</evidence>
<feature type="active site" evidence="14">
    <location>
        <position position="200"/>
    </location>
</feature>
<dbReference type="SUPFAM" id="SSF49854">
    <property type="entry name" value="Spermadhesin, CUB domain"/>
    <property type="match status" value="1"/>
</dbReference>
<dbReference type="PRINTS" id="PR00480">
    <property type="entry name" value="ASTACIN"/>
</dbReference>
<feature type="signal peptide" evidence="15">
    <location>
        <begin position="1"/>
        <end position="20"/>
    </location>
</feature>
<keyword evidence="9 14" id="KW-0482">Metalloprotease</keyword>
<dbReference type="InterPro" id="IPR036383">
    <property type="entry name" value="TSP1_rpt_sf"/>
</dbReference>
<feature type="binding site" evidence="14">
    <location>
        <position position="199"/>
    </location>
    <ligand>
        <name>Zn(2+)</name>
        <dbReference type="ChEBI" id="CHEBI:29105"/>
        <note>catalytic</note>
    </ligand>
</feature>
<dbReference type="SMART" id="SM00235">
    <property type="entry name" value="ZnMc"/>
    <property type="match status" value="1"/>
</dbReference>
<proteinExistence type="predicted"/>
<name>A0AA36DB16_9BILA</name>
<feature type="non-terminal residue" evidence="19">
    <location>
        <position position="682"/>
    </location>
</feature>
<evidence type="ECO:0000313" key="19">
    <source>
        <dbReference type="EMBL" id="CAJ0583075.1"/>
    </source>
</evidence>
<dbReference type="GO" id="GO:0004222">
    <property type="term" value="F:metalloendopeptidase activity"/>
    <property type="evidence" value="ECO:0007669"/>
    <property type="project" value="UniProtKB-UniRule"/>
</dbReference>
<dbReference type="InterPro" id="IPR000859">
    <property type="entry name" value="CUB_dom"/>
</dbReference>